<dbReference type="OrthoDB" id="6290225at2"/>
<proteinExistence type="predicted"/>
<accession>A0A2S2DY71</accession>
<evidence type="ECO:0000313" key="2">
    <source>
        <dbReference type="EMBL" id="AWL10348.1"/>
    </source>
</evidence>
<dbReference type="PANTHER" id="PTHR43792:SF1">
    <property type="entry name" value="N-ACETYLTRANSFERASE DOMAIN-CONTAINING PROTEIN"/>
    <property type="match status" value="1"/>
</dbReference>
<dbReference type="GO" id="GO:0008999">
    <property type="term" value="F:protein-N-terminal-alanine acetyltransferase activity"/>
    <property type="evidence" value="ECO:0007669"/>
    <property type="project" value="UniProtKB-EC"/>
</dbReference>
<dbReference type="AlphaFoldDB" id="A0A2S2DY71"/>
<dbReference type="Pfam" id="PF13302">
    <property type="entry name" value="Acetyltransf_3"/>
    <property type="match status" value="1"/>
</dbReference>
<dbReference type="EC" id="2.3.1.267" evidence="2"/>
<protein>
    <submittedName>
        <fullName evidence="2">Ribosomal-protein-alanine N-acetyltransferase</fullName>
        <ecNumber evidence="2">2.3.1.267</ecNumber>
    </submittedName>
</protein>
<dbReference type="RefSeq" id="WP_109324554.1">
    <property type="nucleotide sequence ID" value="NZ_CP029346.1"/>
</dbReference>
<dbReference type="InterPro" id="IPR051531">
    <property type="entry name" value="N-acetyltransferase"/>
</dbReference>
<dbReference type="SUPFAM" id="SSF55729">
    <property type="entry name" value="Acyl-CoA N-acyltransferases (Nat)"/>
    <property type="match status" value="1"/>
</dbReference>
<dbReference type="InterPro" id="IPR016181">
    <property type="entry name" value="Acyl_CoA_acyltransferase"/>
</dbReference>
<dbReference type="InterPro" id="IPR000182">
    <property type="entry name" value="GNAT_dom"/>
</dbReference>
<organism evidence="2 3">
    <name type="scientific">Aquirufa nivalisilvae</name>
    <dbReference type="NCBI Taxonomy" id="2516557"/>
    <lineage>
        <taxon>Bacteria</taxon>
        <taxon>Pseudomonadati</taxon>
        <taxon>Bacteroidota</taxon>
        <taxon>Cytophagia</taxon>
        <taxon>Cytophagales</taxon>
        <taxon>Flectobacillaceae</taxon>
        <taxon>Aquirufa</taxon>
    </lineage>
</organism>
<dbReference type="PROSITE" id="PS51186">
    <property type="entry name" value="GNAT"/>
    <property type="match status" value="1"/>
</dbReference>
<feature type="domain" description="N-acetyltransferase" evidence="1">
    <location>
        <begin position="12"/>
        <end position="175"/>
    </location>
</feature>
<dbReference type="Gene3D" id="3.40.630.30">
    <property type="match status" value="1"/>
</dbReference>
<evidence type="ECO:0000313" key="3">
    <source>
        <dbReference type="Proteomes" id="UP000245468"/>
    </source>
</evidence>
<sequence length="182" mass="21287">MTRAIELHTERLILKPLSMLHLSEKYVSWLNDPEVNMYLDNGGDYTMEKLNQYLEEVENKNIYFWGIHLKENLKHIGNIKIDPIYEEKGYGEYGILMGDKSEWNKGYAKEASLCIINFCFNAIDLKKITLGVIENNFNAVQLYINLGFVQEQFLENHGIYNNMNCNCFRMGLSNPKVEFNKI</sequence>
<evidence type="ECO:0000259" key="1">
    <source>
        <dbReference type="PROSITE" id="PS51186"/>
    </source>
</evidence>
<keyword evidence="2" id="KW-0808">Transferase</keyword>
<name>A0A2S2DY71_9BACT</name>
<reference evidence="3" key="1">
    <citation type="submission" date="2018-05" db="EMBL/GenBank/DDBJ databases">
        <title>Pseudarcicella sp. HME7025 Genome sequencing and assembly.</title>
        <authorList>
            <person name="Kim H."/>
            <person name="Kang H."/>
            <person name="Joh K."/>
        </authorList>
    </citation>
    <scope>NUCLEOTIDE SEQUENCE [LARGE SCALE GENOMIC DNA]</scope>
    <source>
        <strain evidence="3">HME7025</strain>
    </source>
</reference>
<dbReference type="EMBL" id="CP029346">
    <property type="protein sequence ID" value="AWL10348.1"/>
    <property type="molecule type" value="Genomic_DNA"/>
</dbReference>
<gene>
    <name evidence="2" type="ORF">HME7025_02508</name>
</gene>
<dbReference type="KEGG" id="psez:HME7025_02508"/>
<keyword evidence="2" id="KW-0012">Acyltransferase</keyword>
<dbReference type="PANTHER" id="PTHR43792">
    <property type="entry name" value="GNAT FAMILY, PUTATIVE (AFU_ORTHOLOGUE AFUA_3G00765)-RELATED-RELATED"/>
    <property type="match status" value="1"/>
</dbReference>
<dbReference type="Proteomes" id="UP000245468">
    <property type="component" value="Chromosome"/>
</dbReference>
<keyword evidence="3" id="KW-1185">Reference proteome</keyword>